<dbReference type="GO" id="GO:0004423">
    <property type="term" value="F:iduronate-2-sulfatase activity"/>
    <property type="evidence" value="ECO:0007669"/>
    <property type="project" value="InterPro"/>
</dbReference>
<dbReference type="SUPFAM" id="SSF53649">
    <property type="entry name" value="Alkaline phosphatase-like"/>
    <property type="match status" value="1"/>
</dbReference>
<evidence type="ECO:0000313" key="9">
    <source>
        <dbReference type="Proteomes" id="UP001208570"/>
    </source>
</evidence>
<keyword evidence="4" id="KW-0732">Signal</keyword>
<dbReference type="GO" id="GO:0005737">
    <property type="term" value="C:cytoplasm"/>
    <property type="evidence" value="ECO:0007669"/>
    <property type="project" value="TreeGrafter"/>
</dbReference>
<dbReference type="PROSITE" id="PS00149">
    <property type="entry name" value="SULFATASE_2"/>
    <property type="match status" value="1"/>
</dbReference>
<dbReference type="InterPro" id="IPR035874">
    <property type="entry name" value="IDS"/>
</dbReference>
<name>A0AAD9NJ15_9ANNE</name>
<proteinExistence type="inferred from homology"/>
<feature type="domain" description="Sulfatase N-terminal" evidence="7">
    <location>
        <begin position="23"/>
        <end position="338"/>
    </location>
</feature>
<keyword evidence="9" id="KW-1185">Reference proteome</keyword>
<dbReference type="Proteomes" id="UP001208570">
    <property type="component" value="Unassembled WGS sequence"/>
</dbReference>
<dbReference type="InterPro" id="IPR000917">
    <property type="entry name" value="Sulfatase_N"/>
</dbReference>
<dbReference type="Gene3D" id="3.40.720.10">
    <property type="entry name" value="Alkaline Phosphatase, subunit A"/>
    <property type="match status" value="1"/>
</dbReference>
<organism evidence="8 9">
    <name type="scientific">Paralvinella palmiformis</name>
    <dbReference type="NCBI Taxonomy" id="53620"/>
    <lineage>
        <taxon>Eukaryota</taxon>
        <taxon>Metazoa</taxon>
        <taxon>Spiralia</taxon>
        <taxon>Lophotrochozoa</taxon>
        <taxon>Annelida</taxon>
        <taxon>Polychaeta</taxon>
        <taxon>Sedentaria</taxon>
        <taxon>Canalipalpata</taxon>
        <taxon>Terebellida</taxon>
        <taxon>Terebelliformia</taxon>
        <taxon>Alvinellidae</taxon>
        <taxon>Paralvinella</taxon>
    </lineage>
</organism>
<dbReference type="PANTHER" id="PTHR45953">
    <property type="entry name" value="IDURONATE 2-SULFATASE"/>
    <property type="match status" value="1"/>
</dbReference>
<reference evidence="8" key="1">
    <citation type="journal article" date="2023" name="Mol. Biol. Evol.">
        <title>Third-Generation Sequencing Reveals the Adaptive Role of the Epigenome in Three Deep-Sea Polychaetes.</title>
        <authorList>
            <person name="Perez M."/>
            <person name="Aroh O."/>
            <person name="Sun Y."/>
            <person name="Lan Y."/>
            <person name="Juniper S.K."/>
            <person name="Young C.R."/>
            <person name="Angers B."/>
            <person name="Qian P.Y."/>
        </authorList>
    </citation>
    <scope>NUCLEOTIDE SEQUENCE</scope>
    <source>
        <strain evidence="8">P08H-3</strain>
    </source>
</reference>
<accession>A0AAD9NJ15</accession>
<evidence type="ECO:0000313" key="8">
    <source>
        <dbReference type="EMBL" id="KAK2168969.1"/>
    </source>
</evidence>
<keyword evidence="3" id="KW-0479">Metal-binding</keyword>
<keyword evidence="5" id="KW-0378">Hydrolase</keyword>
<dbReference type="PANTHER" id="PTHR45953:SF1">
    <property type="entry name" value="IDURONATE 2-SULFATASE"/>
    <property type="match status" value="1"/>
</dbReference>
<dbReference type="GO" id="GO:0046872">
    <property type="term" value="F:metal ion binding"/>
    <property type="evidence" value="ECO:0007669"/>
    <property type="project" value="UniProtKB-KW"/>
</dbReference>
<dbReference type="EMBL" id="JAODUP010000013">
    <property type="protein sequence ID" value="KAK2168969.1"/>
    <property type="molecule type" value="Genomic_DNA"/>
</dbReference>
<evidence type="ECO:0000256" key="6">
    <source>
        <dbReference type="ARBA" id="ARBA00022837"/>
    </source>
</evidence>
<dbReference type="Pfam" id="PF00884">
    <property type="entry name" value="Sulfatase"/>
    <property type="match status" value="1"/>
</dbReference>
<evidence type="ECO:0000256" key="2">
    <source>
        <dbReference type="ARBA" id="ARBA00008779"/>
    </source>
</evidence>
<dbReference type="InterPro" id="IPR024607">
    <property type="entry name" value="Sulfatase_CS"/>
</dbReference>
<evidence type="ECO:0000256" key="1">
    <source>
        <dbReference type="ARBA" id="ARBA00001913"/>
    </source>
</evidence>
<dbReference type="AlphaFoldDB" id="A0AAD9NJ15"/>
<comment type="caution">
    <text evidence="8">The sequence shown here is derived from an EMBL/GenBank/DDBJ whole genome shotgun (WGS) entry which is preliminary data.</text>
</comment>
<comment type="cofactor">
    <cofactor evidence="1">
        <name>Ca(2+)</name>
        <dbReference type="ChEBI" id="CHEBI:29108"/>
    </cofactor>
</comment>
<evidence type="ECO:0000256" key="5">
    <source>
        <dbReference type="ARBA" id="ARBA00022801"/>
    </source>
</evidence>
<evidence type="ECO:0000256" key="3">
    <source>
        <dbReference type="ARBA" id="ARBA00022723"/>
    </source>
</evidence>
<evidence type="ECO:0000259" key="7">
    <source>
        <dbReference type="Pfam" id="PF00884"/>
    </source>
</evidence>
<protein>
    <recommendedName>
        <fullName evidence="7">Sulfatase N-terminal domain-containing protein</fullName>
    </recommendedName>
</protein>
<sequence>MRPQLSPYYGEDYPTPSDQKHMVTPNFERLAKESVVFTRAFAQYSLCGPSRTSILTGRRPDSTRVFTNRHYWRLVGGNFTTLPQVFKDDGYVTIGSGKVFHPRTSSNNSDPISWSEPFFSKYYDGVYEDASRLPTWHAVTEQQVSDIPLTDQFALNHTLNRLRVHAAEARTGKRPFFVSIGFRKPHISLNCPKEYYDLYRLEGEAQYLSNRSWQTPSLAFAMVNTTKVDGVLRLSDAELRRLRRGYFACITYVDHLLGQLLDEVERLGLANDTIIVFIADHGYHLGENGHWGKHVVHELANHVPFMIKIPGRTQPGYRTRSIVQTLDLFPTLVELAGIGGVPKCPRVSSGVPLCTEGISLVPLVDDPSGEVREFALSQVMKGYGYMEYTIRTDRYRYAEVAAITYNKQDDGTYTITPSWGITNDEWLLYDHKNDPEETRNLAYDPQYIGTVTALRKKLTANVVTVYKIPTAL</sequence>
<evidence type="ECO:0000256" key="4">
    <source>
        <dbReference type="ARBA" id="ARBA00022729"/>
    </source>
</evidence>
<dbReference type="CDD" id="cd16030">
    <property type="entry name" value="iduronate-2-sulfatase"/>
    <property type="match status" value="1"/>
</dbReference>
<dbReference type="InterPro" id="IPR017850">
    <property type="entry name" value="Alkaline_phosphatase_core_sf"/>
</dbReference>
<comment type="similarity">
    <text evidence="2">Belongs to the sulfatase family.</text>
</comment>
<dbReference type="PROSITE" id="PS00523">
    <property type="entry name" value="SULFATASE_1"/>
    <property type="match status" value="1"/>
</dbReference>
<gene>
    <name evidence="8" type="ORF">LSH36_13g25070</name>
</gene>
<keyword evidence="6" id="KW-0106">Calcium</keyword>